<dbReference type="Proteomes" id="UP000475582">
    <property type="component" value="Unassembled WGS sequence"/>
</dbReference>
<evidence type="ECO:0000313" key="2">
    <source>
        <dbReference type="Proteomes" id="UP000475582"/>
    </source>
</evidence>
<gene>
    <name evidence="1" type="ORF">GM676_29680</name>
</gene>
<dbReference type="AlphaFoldDB" id="A0A6L6PSF6"/>
<dbReference type="EMBL" id="WNKY01000067">
    <property type="protein sequence ID" value="MTV41729.1"/>
    <property type="molecule type" value="Genomic_DNA"/>
</dbReference>
<protein>
    <recommendedName>
        <fullName evidence="3">Pilus assembly protein PilM</fullName>
    </recommendedName>
</protein>
<dbReference type="OrthoDB" id="8718861at2"/>
<evidence type="ECO:0000313" key="1">
    <source>
        <dbReference type="EMBL" id="MTV41729.1"/>
    </source>
</evidence>
<keyword evidence="2" id="KW-1185">Reference proteome</keyword>
<organism evidence="1 2">
    <name type="scientific">Duganella radicis</name>
    <dbReference type="NCBI Taxonomy" id="551988"/>
    <lineage>
        <taxon>Bacteria</taxon>
        <taxon>Pseudomonadati</taxon>
        <taxon>Pseudomonadota</taxon>
        <taxon>Betaproteobacteria</taxon>
        <taxon>Burkholderiales</taxon>
        <taxon>Oxalobacteraceae</taxon>
        <taxon>Telluria group</taxon>
        <taxon>Duganella</taxon>
    </lineage>
</organism>
<accession>A0A6L6PSF6</accession>
<evidence type="ECO:0008006" key="3">
    <source>
        <dbReference type="Google" id="ProtNLM"/>
    </source>
</evidence>
<reference evidence="1 2" key="1">
    <citation type="submission" date="2019-11" db="EMBL/GenBank/DDBJ databases">
        <title>Type strains purchased from KCTC, JCM and DSMZ.</title>
        <authorList>
            <person name="Lu H."/>
        </authorList>
    </citation>
    <scope>NUCLEOTIDE SEQUENCE [LARGE SCALE GENOMIC DNA]</scope>
    <source>
        <strain evidence="1 2">KCTC 22382</strain>
    </source>
</reference>
<name>A0A6L6PSF6_9BURK</name>
<comment type="caution">
    <text evidence="1">The sequence shown here is derived from an EMBL/GenBank/DDBJ whole genome shotgun (WGS) entry which is preliminary data.</text>
</comment>
<proteinExistence type="predicted"/>
<dbReference type="RefSeq" id="WP_155468098.1">
    <property type="nucleotide sequence ID" value="NZ_WNKY01000067.1"/>
</dbReference>
<sequence length="163" mass="17315">MWNLLVIVVMAALGGFYLLPAERGHIAAGEQLMREQAGAMGIYRQAVITYFSLHDQTDTSVDISTLRASGLLPAWSPLASPGAAPAWANYRDSAGVIYIYPLAQAAPNMVGEVLKLSHNSMNVGVYRAADHSLYSPLDGARVALAAGTFAIPDGAPVWMAARN</sequence>